<sequence>MRSLRRYGLTSALAVGIGVALLGAPAAKAATPALESGAYRVIDLGTLHGSDSSEAFAVNEHGHAAGQSDGHATLWRNGRVIDLGVLPGGLWSVATDLNDRDEVTGYNSSSGGTHAFLWRDGRMRDLGALPGGTDSYGEGVDNAGDVVGSSTAPSGPYTRHAVRWHAGRVIDLDPAGEASFATDITDDGWIVGHRFFPEDPMNARATAWRHGVPATLIPDAPSYPVAANERHQVALNDGGGHASIWHRGATTPLPSEPALFAQVHDINNAGQAAGFVDVDAIVWRNGRAVPLPGLPAGGSAAAYGVNDHGQLAGYSATTSDGTHHHAVLWTR</sequence>
<evidence type="ECO:0000313" key="3">
    <source>
        <dbReference type="Proteomes" id="UP000295431"/>
    </source>
</evidence>
<keyword evidence="1" id="KW-0732">Signal</keyword>
<comment type="caution">
    <text evidence="2">The sequence shown here is derived from an EMBL/GenBank/DDBJ whole genome shotgun (WGS) entry which is preliminary data.</text>
</comment>
<dbReference type="OrthoDB" id="3985792at2"/>
<accession>A0A4R4P1L7</accession>
<dbReference type="RefSeq" id="WP_131939405.1">
    <property type="nucleotide sequence ID" value="NZ_BAAAMX010000065.1"/>
</dbReference>
<dbReference type="InterPro" id="IPR014262">
    <property type="entry name" value="HAF_rpt"/>
</dbReference>
<name>A0A4R4P1L7_9ACTN</name>
<dbReference type="NCBIfam" id="TIGR02913">
    <property type="entry name" value="HAF_rpt"/>
    <property type="match status" value="1"/>
</dbReference>
<reference evidence="2 3" key="1">
    <citation type="submission" date="2019-03" db="EMBL/GenBank/DDBJ databases">
        <title>Draft genome sequences of novel Actinobacteria.</title>
        <authorList>
            <person name="Sahin N."/>
            <person name="Ay H."/>
            <person name="Saygin H."/>
        </authorList>
    </citation>
    <scope>NUCLEOTIDE SEQUENCE [LARGE SCALE GENOMIC DNA]</scope>
    <source>
        <strain evidence="2 3">DSM 45347</strain>
    </source>
</reference>
<gene>
    <name evidence="2" type="ORF">E1284_13510</name>
</gene>
<keyword evidence="3" id="KW-1185">Reference proteome</keyword>
<evidence type="ECO:0000256" key="1">
    <source>
        <dbReference type="SAM" id="SignalP"/>
    </source>
</evidence>
<dbReference type="AlphaFoldDB" id="A0A4R4P1L7"/>
<feature type="signal peptide" evidence="1">
    <location>
        <begin position="1"/>
        <end position="29"/>
    </location>
</feature>
<evidence type="ECO:0008006" key="4">
    <source>
        <dbReference type="Google" id="ProtNLM"/>
    </source>
</evidence>
<proteinExistence type="predicted"/>
<protein>
    <recommendedName>
        <fullName evidence="4">HAF repeat-containing protein</fullName>
    </recommendedName>
</protein>
<feature type="chain" id="PRO_5020848335" description="HAF repeat-containing protein" evidence="1">
    <location>
        <begin position="30"/>
        <end position="331"/>
    </location>
</feature>
<organism evidence="2 3">
    <name type="scientific">Actinomadura bangladeshensis</name>
    <dbReference type="NCBI Taxonomy" id="453573"/>
    <lineage>
        <taxon>Bacteria</taxon>
        <taxon>Bacillati</taxon>
        <taxon>Actinomycetota</taxon>
        <taxon>Actinomycetes</taxon>
        <taxon>Streptosporangiales</taxon>
        <taxon>Thermomonosporaceae</taxon>
        <taxon>Actinomadura</taxon>
    </lineage>
</organism>
<dbReference type="EMBL" id="SMJW01000055">
    <property type="protein sequence ID" value="TDC16158.1"/>
    <property type="molecule type" value="Genomic_DNA"/>
</dbReference>
<dbReference type="Proteomes" id="UP000295431">
    <property type="component" value="Unassembled WGS sequence"/>
</dbReference>
<evidence type="ECO:0000313" key="2">
    <source>
        <dbReference type="EMBL" id="TDC16158.1"/>
    </source>
</evidence>